<dbReference type="InterPro" id="IPR050312">
    <property type="entry name" value="IolE/XylAMocC-like"/>
</dbReference>
<dbReference type="SUPFAM" id="SSF51658">
    <property type="entry name" value="Xylose isomerase-like"/>
    <property type="match status" value="1"/>
</dbReference>
<dbReference type="Pfam" id="PF01261">
    <property type="entry name" value="AP_endonuc_2"/>
    <property type="match status" value="1"/>
</dbReference>
<protein>
    <submittedName>
        <fullName evidence="2">TIM barrel protein</fullName>
    </submittedName>
</protein>
<dbReference type="PANTHER" id="PTHR12110:SF53">
    <property type="entry name" value="BLR5974 PROTEIN"/>
    <property type="match status" value="1"/>
</dbReference>
<dbReference type="InterPro" id="IPR036237">
    <property type="entry name" value="Xyl_isomerase-like_sf"/>
</dbReference>
<evidence type="ECO:0000259" key="1">
    <source>
        <dbReference type="Pfam" id="PF01261"/>
    </source>
</evidence>
<feature type="domain" description="Xylose isomerase-like TIM barrel" evidence="1">
    <location>
        <begin position="2"/>
        <end position="171"/>
    </location>
</feature>
<gene>
    <name evidence="2" type="ORF">GHK86_20080</name>
</gene>
<name>A0ABW9QZG4_9ACTN</name>
<reference evidence="2 3" key="1">
    <citation type="submission" date="2019-11" db="EMBL/GenBank/DDBJ databases">
        <title>Acidiferrimicrobium australis gen. nov., sp. nov., an acidophilic and obligately heterotrophic, member of the Actinobacteria that catalyses dissimilatory oxido- reduction of iron isolated from metal-rich acidic water in Chile.</title>
        <authorList>
            <person name="Gonzalez D."/>
            <person name="Huber K."/>
            <person name="Hedrich S."/>
            <person name="Rojas-Villalobos C."/>
            <person name="Quatrini R."/>
            <person name="Dinamarca M.A."/>
            <person name="Schwarz A."/>
            <person name="Canales C."/>
            <person name="Nancucheo I."/>
        </authorList>
    </citation>
    <scope>NUCLEOTIDE SEQUENCE [LARGE SCALE GENOMIC DNA]</scope>
    <source>
        <strain evidence="2 3">USS-CCA1</strain>
    </source>
</reference>
<feature type="non-terminal residue" evidence="2">
    <location>
        <position position="1"/>
    </location>
</feature>
<organism evidence="2 3">
    <name type="scientific">Acidiferrimicrobium australe</name>
    <dbReference type="NCBI Taxonomy" id="2664430"/>
    <lineage>
        <taxon>Bacteria</taxon>
        <taxon>Bacillati</taxon>
        <taxon>Actinomycetota</taxon>
        <taxon>Acidimicrobiia</taxon>
        <taxon>Acidimicrobiales</taxon>
        <taxon>Acidimicrobiaceae</taxon>
        <taxon>Acidiferrimicrobium</taxon>
    </lineage>
</organism>
<comment type="caution">
    <text evidence="2">The sequence shown here is derived from an EMBL/GenBank/DDBJ whole genome shotgun (WGS) entry which is preliminary data.</text>
</comment>
<keyword evidence="3" id="KW-1185">Reference proteome</keyword>
<evidence type="ECO:0000313" key="3">
    <source>
        <dbReference type="Proteomes" id="UP000437736"/>
    </source>
</evidence>
<accession>A0ABW9QZG4</accession>
<evidence type="ECO:0000313" key="2">
    <source>
        <dbReference type="EMBL" id="MST35015.1"/>
    </source>
</evidence>
<sequence>ATLGAPHLRVFAPPYTGGDVTVELAALRSTLAAVAARARAAGVRLLVELSPGTLLPGPAWFLLVADGLDEASVGVVYDPGSMLMEGHVRPTLTVAALGDRVGHVHVKDVAPRREPPGWRWDHVPLGEGMVPWTEVTRALAGAGYAGWLVVDHLGGEPTAAQLRADVAALRDLLDSSDGRG</sequence>
<dbReference type="Proteomes" id="UP000437736">
    <property type="component" value="Unassembled WGS sequence"/>
</dbReference>
<dbReference type="InterPro" id="IPR013022">
    <property type="entry name" value="Xyl_isomerase-like_TIM-brl"/>
</dbReference>
<dbReference type="EMBL" id="WJHE01001361">
    <property type="protein sequence ID" value="MST35015.1"/>
    <property type="molecule type" value="Genomic_DNA"/>
</dbReference>
<dbReference type="PANTHER" id="PTHR12110">
    <property type="entry name" value="HYDROXYPYRUVATE ISOMERASE"/>
    <property type="match status" value="1"/>
</dbReference>
<proteinExistence type="predicted"/>
<dbReference type="Gene3D" id="3.20.20.150">
    <property type="entry name" value="Divalent-metal-dependent TIM barrel enzymes"/>
    <property type="match status" value="1"/>
</dbReference>